<name>A0A5R9GH05_9BACL</name>
<evidence type="ECO:0000259" key="4">
    <source>
        <dbReference type="Pfam" id="PF04577"/>
    </source>
</evidence>
<dbReference type="PANTHER" id="PTHR20961">
    <property type="entry name" value="GLYCOSYLTRANSFERASE"/>
    <property type="match status" value="1"/>
</dbReference>
<keyword evidence="2 5" id="KW-0808">Transferase</keyword>
<evidence type="ECO:0000313" key="5">
    <source>
        <dbReference type="EMBL" id="TLS52678.1"/>
    </source>
</evidence>
<organism evidence="5 6">
    <name type="scientific">Paenibacillus antri</name>
    <dbReference type="NCBI Taxonomy" id="2582848"/>
    <lineage>
        <taxon>Bacteria</taxon>
        <taxon>Bacillati</taxon>
        <taxon>Bacillota</taxon>
        <taxon>Bacilli</taxon>
        <taxon>Bacillales</taxon>
        <taxon>Paenibacillaceae</taxon>
        <taxon>Paenibacillus</taxon>
    </lineage>
</organism>
<evidence type="ECO:0000256" key="1">
    <source>
        <dbReference type="ARBA" id="ARBA00022676"/>
    </source>
</evidence>
<reference evidence="5 6" key="1">
    <citation type="submission" date="2019-05" db="EMBL/GenBank/DDBJ databases">
        <authorList>
            <person name="Narsing Rao M.P."/>
            <person name="Li W.J."/>
        </authorList>
    </citation>
    <scope>NUCLEOTIDE SEQUENCE [LARGE SCALE GENOMIC DNA]</scope>
    <source>
        <strain evidence="5 6">SYSU_K30003</strain>
    </source>
</reference>
<evidence type="ECO:0000256" key="2">
    <source>
        <dbReference type="ARBA" id="ARBA00022679"/>
    </source>
</evidence>
<gene>
    <name evidence="5" type="ORF">FE782_08595</name>
</gene>
<protein>
    <submittedName>
        <fullName evidence="5">Glycosyltransferase family 61 protein</fullName>
    </submittedName>
</protein>
<feature type="domain" description="Glycosyltransferase 61 catalytic" evidence="4">
    <location>
        <begin position="137"/>
        <end position="316"/>
    </location>
</feature>
<dbReference type="InterPro" id="IPR007657">
    <property type="entry name" value="Glycosyltransferase_61"/>
</dbReference>
<keyword evidence="3" id="KW-0325">Glycoprotein</keyword>
<dbReference type="Proteomes" id="UP000309676">
    <property type="component" value="Unassembled WGS sequence"/>
</dbReference>
<evidence type="ECO:0000313" key="6">
    <source>
        <dbReference type="Proteomes" id="UP000309676"/>
    </source>
</evidence>
<keyword evidence="6" id="KW-1185">Reference proteome</keyword>
<dbReference type="GO" id="GO:0016757">
    <property type="term" value="F:glycosyltransferase activity"/>
    <property type="evidence" value="ECO:0007669"/>
    <property type="project" value="UniProtKB-KW"/>
</dbReference>
<dbReference type="EMBL" id="VCIW01000004">
    <property type="protein sequence ID" value="TLS52678.1"/>
    <property type="molecule type" value="Genomic_DNA"/>
</dbReference>
<proteinExistence type="predicted"/>
<dbReference type="RefSeq" id="WP_138193669.1">
    <property type="nucleotide sequence ID" value="NZ_VCIW01000004.1"/>
</dbReference>
<sequence length="383" mass="43019">MRERIPDGIYESLWSWVEASRSMKLPGYELQDVIYGEDTVRLDRAIGLDAHRHPNFDVDAVTAEKAFVGVLPGGRYWVSDEGTIAVISPDNKLIWDVSMQYRLPRSRHPIFQKPDLPPAASSADTVAVLTYAFYDNYYHWLAEVLARIHLLDQSGVRVDKYIFNDFGTAGFHAETLAALGIGEDRIIRSRSGMHLKAERLIVPSLEMYSLLPYVPNFPPKWAVRYLRSKLMEPGPVDPVGSNGRERLYISREDARIRNVANEAEVVEMLGSYGFKAVTLGRMTVAEQVRAFASAETIVAPHGAGLANLVFSRPGIRLLELYSPNYVNPLYWYLSNQVGVRYFYLIGEGERLPIGSGAVDVGYRVESITVNLAALEAMLKRMCL</sequence>
<dbReference type="InterPro" id="IPR049625">
    <property type="entry name" value="Glyco_transf_61_cat"/>
</dbReference>
<dbReference type="Pfam" id="PF04577">
    <property type="entry name" value="Glyco_transf_61"/>
    <property type="match status" value="1"/>
</dbReference>
<accession>A0A5R9GH05</accession>
<dbReference type="OrthoDB" id="182122at2"/>
<evidence type="ECO:0000256" key="3">
    <source>
        <dbReference type="ARBA" id="ARBA00023180"/>
    </source>
</evidence>
<comment type="caution">
    <text evidence="5">The sequence shown here is derived from an EMBL/GenBank/DDBJ whole genome shotgun (WGS) entry which is preliminary data.</text>
</comment>
<dbReference type="AlphaFoldDB" id="A0A5R9GH05"/>
<keyword evidence="1" id="KW-0328">Glycosyltransferase</keyword>